<dbReference type="InterPro" id="IPR003488">
    <property type="entry name" value="DprA"/>
</dbReference>
<dbReference type="SUPFAM" id="SSF102405">
    <property type="entry name" value="MCP/YpsA-like"/>
    <property type="match status" value="1"/>
</dbReference>
<feature type="domain" description="DprA winged helix" evidence="4">
    <location>
        <begin position="314"/>
        <end position="372"/>
    </location>
</feature>
<dbReference type="GO" id="GO:0009294">
    <property type="term" value="P:DNA-mediated transformation"/>
    <property type="evidence" value="ECO:0007669"/>
    <property type="project" value="InterPro"/>
</dbReference>
<protein>
    <submittedName>
        <fullName evidence="5">DNA processing protein</fullName>
    </submittedName>
</protein>
<dbReference type="PANTHER" id="PTHR43022">
    <property type="entry name" value="PROTEIN SMF"/>
    <property type="match status" value="1"/>
</dbReference>
<dbReference type="Pfam" id="PF02481">
    <property type="entry name" value="DNA_processg_A"/>
    <property type="match status" value="1"/>
</dbReference>
<dbReference type="OrthoDB" id="9785707at2"/>
<organism evidence="5 6">
    <name type="scientific">Amycolatopsis marina</name>
    <dbReference type="NCBI Taxonomy" id="490629"/>
    <lineage>
        <taxon>Bacteria</taxon>
        <taxon>Bacillati</taxon>
        <taxon>Actinomycetota</taxon>
        <taxon>Actinomycetes</taxon>
        <taxon>Pseudonocardiales</taxon>
        <taxon>Pseudonocardiaceae</taxon>
        <taxon>Amycolatopsis</taxon>
    </lineage>
</organism>
<dbReference type="EMBL" id="FOKG01000002">
    <property type="protein sequence ID" value="SFA89941.1"/>
    <property type="molecule type" value="Genomic_DNA"/>
</dbReference>
<sequence>MTGSDAGGEARRARAYLLRVAEPPAPALAAFASARGVCEAAARVRAGQVPDPVAQETSARRELELANRDLAEAARLGMRLITPEDEEWPAWPLLSLDIATGRGLRGLAPPIAIWGRGEGRLDGLTERAVAVVGARAATGYGEHTAAELAHGLASAGLTVVSGAAYGIDGAAHRGCLAAEGPTIAVLGCGLDAGYPAGHVGLLGRVARTGLVISEYPPGTPPARHRFLVRNRLIAALSSGTVVVEAGGRSGARNTAGRASALGKVVMAVPGPVGSVLSVGCHSLIREGEATLVASVGDVLDSVGPLGSASPEAARPQRSTDGLSAQALRVHEALGGRQGKSPDGVATESGVPLSRVRALLPELELEGLAERCESGWRRTGRGKGAGGRGDA</sequence>
<evidence type="ECO:0000313" key="5">
    <source>
        <dbReference type="EMBL" id="SFA89941.1"/>
    </source>
</evidence>
<feature type="region of interest" description="Disordered" evidence="2">
    <location>
        <begin position="370"/>
        <end position="390"/>
    </location>
</feature>
<dbReference type="Proteomes" id="UP000243799">
    <property type="component" value="Unassembled WGS sequence"/>
</dbReference>
<dbReference type="Pfam" id="PF17782">
    <property type="entry name" value="WHD_DprA"/>
    <property type="match status" value="1"/>
</dbReference>
<dbReference type="PANTHER" id="PTHR43022:SF1">
    <property type="entry name" value="PROTEIN SMF"/>
    <property type="match status" value="1"/>
</dbReference>
<dbReference type="InterPro" id="IPR041614">
    <property type="entry name" value="DprA_WH"/>
</dbReference>
<dbReference type="Gene3D" id="3.40.50.450">
    <property type="match status" value="1"/>
</dbReference>
<feature type="domain" description="Smf/DprA SLOG" evidence="3">
    <location>
        <begin position="80"/>
        <end position="301"/>
    </location>
</feature>
<dbReference type="InterPro" id="IPR057666">
    <property type="entry name" value="DrpA_SLOG"/>
</dbReference>
<name>A0A1I0WMU2_9PSEU</name>
<evidence type="ECO:0000256" key="1">
    <source>
        <dbReference type="ARBA" id="ARBA00006525"/>
    </source>
</evidence>
<dbReference type="STRING" id="490629.SAMN05216266_10279"/>
<comment type="similarity">
    <text evidence="1">Belongs to the DprA/Smf family.</text>
</comment>
<accession>A0A1I0WMU2</accession>
<proteinExistence type="inferred from homology"/>
<evidence type="ECO:0000256" key="2">
    <source>
        <dbReference type="SAM" id="MobiDB-lite"/>
    </source>
</evidence>
<reference evidence="6" key="1">
    <citation type="submission" date="2016-10" db="EMBL/GenBank/DDBJ databases">
        <authorList>
            <person name="Varghese N."/>
            <person name="Submissions S."/>
        </authorList>
    </citation>
    <scope>NUCLEOTIDE SEQUENCE [LARGE SCALE GENOMIC DNA]</scope>
    <source>
        <strain evidence="6">CGMCC 4.3568</strain>
    </source>
</reference>
<dbReference type="Gene3D" id="1.10.10.10">
    <property type="entry name" value="Winged helix-like DNA-binding domain superfamily/Winged helix DNA-binding domain"/>
    <property type="match status" value="1"/>
</dbReference>
<evidence type="ECO:0000259" key="3">
    <source>
        <dbReference type="Pfam" id="PF02481"/>
    </source>
</evidence>
<keyword evidence="6" id="KW-1185">Reference proteome</keyword>
<dbReference type="AlphaFoldDB" id="A0A1I0WMU2"/>
<dbReference type="NCBIfam" id="TIGR00732">
    <property type="entry name" value="dprA"/>
    <property type="match status" value="1"/>
</dbReference>
<evidence type="ECO:0000313" key="6">
    <source>
        <dbReference type="Proteomes" id="UP000243799"/>
    </source>
</evidence>
<gene>
    <name evidence="5" type="ORF">SAMN05216266_10279</name>
</gene>
<dbReference type="RefSeq" id="WP_091670035.1">
    <property type="nucleotide sequence ID" value="NZ_FOKG01000002.1"/>
</dbReference>
<feature type="compositionally biased region" description="Gly residues" evidence="2">
    <location>
        <begin position="381"/>
        <end position="390"/>
    </location>
</feature>
<evidence type="ECO:0000259" key="4">
    <source>
        <dbReference type="Pfam" id="PF17782"/>
    </source>
</evidence>
<dbReference type="InterPro" id="IPR036388">
    <property type="entry name" value="WH-like_DNA-bd_sf"/>
</dbReference>